<gene>
    <name evidence="3" type="ORF">CDL15_Pgr013771</name>
    <name evidence="4" type="ORF">CRG98_035806</name>
</gene>
<organism evidence="3 5">
    <name type="scientific">Punica granatum</name>
    <name type="common">Pomegranate</name>
    <dbReference type="NCBI Taxonomy" id="22663"/>
    <lineage>
        <taxon>Eukaryota</taxon>
        <taxon>Viridiplantae</taxon>
        <taxon>Streptophyta</taxon>
        <taxon>Embryophyta</taxon>
        <taxon>Tracheophyta</taxon>
        <taxon>Spermatophyta</taxon>
        <taxon>Magnoliopsida</taxon>
        <taxon>eudicotyledons</taxon>
        <taxon>Gunneridae</taxon>
        <taxon>Pentapetalae</taxon>
        <taxon>rosids</taxon>
        <taxon>malvids</taxon>
        <taxon>Myrtales</taxon>
        <taxon>Lythraceae</taxon>
        <taxon>Punica</taxon>
    </lineage>
</organism>
<keyword evidence="1" id="KW-0472">Membrane</keyword>
<dbReference type="InterPro" id="IPR007658">
    <property type="entry name" value="DUF594"/>
</dbReference>
<dbReference type="STRING" id="22663.A0A218W145"/>
<dbReference type="EMBL" id="PGOL01002976">
    <property type="protein sequence ID" value="PKI43795.1"/>
    <property type="molecule type" value="Genomic_DNA"/>
</dbReference>
<reference evidence="5" key="1">
    <citation type="journal article" date="2017" name="Plant J.">
        <title>The pomegranate (Punica granatum L.) genome and the genomics of punicalagin biosynthesis.</title>
        <authorList>
            <person name="Qin G."/>
            <person name="Xu C."/>
            <person name="Ming R."/>
            <person name="Tang H."/>
            <person name="Guyot R."/>
            <person name="Kramer E.M."/>
            <person name="Hu Y."/>
            <person name="Yi X."/>
            <person name="Qi Y."/>
            <person name="Xu X."/>
            <person name="Gao Z."/>
            <person name="Pan H."/>
            <person name="Jian J."/>
            <person name="Tian Y."/>
            <person name="Yue Z."/>
            <person name="Xu Y."/>
        </authorList>
    </citation>
    <scope>NUCLEOTIDE SEQUENCE [LARGE SCALE GENOMIC DNA]</scope>
    <source>
        <strain evidence="5">cv. Dabenzi</strain>
    </source>
</reference>
<dbReference type="AlphaFoldDB" id="A0A218W145"/>
<accession>A0A218W145</accession>
<feature type="transmembrane region" description="Helical" evidence="1">
    <location>
        <begin position="89"/>
        <end position="109"/>
    </location>
</feature>
<dbReference type="Pfam" id="PF13968">
    <property type="entry name" value="DUF4220"/>
    <property type="match status" value="1"/>
</dbReference>
<dbReference type="Proteomes" id="UP000197138">
    <property type="component" value="Unassembled WGS sequence"/>
</dbReference>
<comment type="caution">
    <text evidence="3">The sequence shown here is derived from an EMBL/GenBank/DDBJ whole genome shotgun (WGS) entry which is preliminary data.</text>
</comment>
<keyword evidence="1" id="KW-0812">Transmembrane</keyword>
<dbReference type="Proteomes" id="UP000233551">
    <property type="component" value="Unassembled WGS sequence"/>
</dbReference>
<sequence>MELVSADIRNWWKAWDLRLVVLFSGLLQVILVITGSRRKSINKSPLKALVWSIYLTADSVATLALGILSNRLANIKEATGKIDPNDQLIAFWSPFLLLHLGGPDTITAYSLEDNELWLRHFARLVVQTGLACYIFFLALTGSPLSVLASVMIVVGFIKYGERTLSLYLASKDQLQDSMQTPPESGPIYPRIVEQHSLSREEGYNVSVDRVIEVQAPEDLSTDGDVHDEKASDLLKASSLFQIFNLLFVDLILSLSDLGSSKSMFKDMASENAFRIIEIELSFMFDILYTKGIILYKRWGILGRIITLCLTCGVLVFFFVAEWKNYTRVDICVTFSLLGIAILLEIYSILLMVSSDWARVWALRNRNRYEAKVIDSLQFCRQPRWSNTVAQFSLLRLSLSQKPWILQNSPKLAKFYGKLQIYFNISYKPFQNNMKEWICSHLKEKAELLNPSNIRGADVRTVSSVYEAGGILRKKNHHEMTWSTDNIEFDQSILIWHIATELCHFYDRKRMRERHGEAMTNYKVSKIVSRYMLYLLVMHPSMVPTGIGQLRYADTSLEAKKYFEDQRSRSTKQDTENKAALARWLDKILKRKRESESEKNCSCSDVLHRSAKSRALCEACHWLLDVNTELPPHHTKGEKSKSVLFDACELASQLKKIDGPRKRWSLISKVWAEALLFAACHCGGYQHAKRLSKGGELLSHVWLLMAHLGISEQVRTSEGHAIAKLLRK</sequence>
<keyword evidence="6" id="KW-1185">Reference proteome</keyword>
<feature type="transmembrane region" description="Helical" evidence="1">
    <location>
        <begin position="300"/>
        <end position="320"/>
    </location>
</feature>
<feature type="transmembrane region" description="Helical" evidence="1">
    <location>
        <begin position="332"/>
        <end position="357"/>
    </location>
</feature>
<dbReference type="GeneID" id="116198826"/>
<dbReference type="InterPro" id="IPR025315">
    <property type="entry name" value="DUF4220"/>
</dbReference>
<evidence type="ECO:0000313" key="3">
    <source>
        <dbReference type="EMBL" id="OWM66554.1"/>
    </source>
</evidence>
<feature type="transmembrane region" description="Helical" evidence="1">
    <location>
        <begin position="17"/>
        <end position="36"/>
    </location>
</feature>
<name>A0A218W145_PUNGR</name>
<evidence type="ECO:0000259" key="2">
    <source>
        <dbReference type="Pfam" id="PF13968"/>
    </source>
</evidence>
<evidence type="ECO:0000256" key="1">
    <source>
        <dbReference type="SAM" id="Phobius"/>
    </source>
</evidence>
<reference evidence="4 6" key="3">
    <citation type="submission" date="2017-11" db="EMBL/GenBank/DDBJ databases">
        <title>De-novo sequencing of pomegranate (Punica granatum L.) genome.</title>
        <authorList>
            <person name="Akparov Z."/>
            <person name="Amiraslanov A."/>
            <person name="Hajiyeva S."/>
            <person name="Abbasov M."/>
            <person name="Kaur K."/>
            <person name="Hamwieh A."/>
            <person name="Solovyev V."/>
            <person name="Salamov A."/>
            <person name="Braich B."/>
            <person name="Kosarev P."/>
            <person name="Mahmoud A."/>
            <person name="Hajiyev E."/>
            <person name="Babayeva S."/>
            <person name="Izzatullayeva V."/>
            <person name="Mammadov A."/>
            <person name="Mammadov A."/>
            <person name="Sharifova S."/>
            <person name="Ojaghi J."/>
            <person name="Eynullazada K."/>
            <person name="Bayramov B."/>
            <person name="Abdulazimova A."/>
            <person name="Shahmuradov I."/>
        </authorList>
    </citation>
    <scope>NUCLEOTIDE SEQUENCE [LARGE SCALE GENOMIC DNA]</scope>
    <source>
        <strain evidence="4">AG2017</strain>
        <strain evidence="6">cv. AG2017</strain>
        <tissue evidence="4">Leaf</tissue>
    </source>
</reference>
<dbReference type="PANTHER" id="PTHR31325">
    <property type="entry name" value="OS01G0798800 PROTEIN-RELATED"/>
    <property type="match status" value="1"/>
</dbReference>
<evidence type="ECO:0000313" key="6">
    <source>
        <dbReference type="Proteomes" id="UP000233551"/>
    </source>
</evidence>
<feature type="transmembrane region" description="Helical" evidence="1">
    <location>
        <begin position="48"/>
        <end position="69"/>
    </location>
</feature>
<proteinExistence type="predicted"/>
<dbReference type="Pfam" id="PF04578">
    <property type="entry name" value="DUF594"/>
    <property type="match status" value="1"/>
</dbReference>
<evidence type="ECO:0000313" key="5">
    <source>
        <dbReference type="Proteomes" id="UP000197138"/>
    </source>
</evidence>
<dbReference type="OrthoDB" id="1689146at2759"/>
<feature type="transmembrane region" description="Helical" evidence="1">
    <location>
        <begin position="130"/>
        <end position="157"/>
    </location>
</feature>
<reference evidence="3" key="2">
    <citation type="submission" date="2017-06" db="EMBL/GenBank/DDBJ databases">
        <title>The pomegranate genome and the genomics of punicalagin biosynthesis.</title>
        <authorList>
            <person name="Xu C."/>
        </authorList>
    </citation>
    <scope>NUCLEOTIDE SEQUENCE [LARGE SCALE GENOMIC DNA]</scope>
    <source>
        <tissue evidence="3">Fresh leaf</tissue>
    </source>
</reference>
<protein>
    <recommendedName>
        <fullName evidence="2">DUF4220 domain-containing protein</fullName>
    </recommendedName>
</protein>
<keyword evidence="1" id="KW-1133">Transmembrane helix</keyword>
<evidence type="ECO:0000313" key="4">
    <source>
        <dbReference type="EMBL" id="PKI43795.1"/>
    </source>
</evidence>
<feature type="domain" description="DUF4220" evidence="2">
    <location>
        <begin position="51"/>
        <end position="395"/>
    </location>
</feature>
<dbReference type="EMBL" id="MTKT01005554">
    <property type="protein sequence ID" value="OWM66554.1"/>
    <property type="molecule type" value="Genomic_DNA"/>
</dbReference>